<keyword evidence="3 4" id="KW-0687">Ribonucleoprotein</keyword>
<evidence type="ECO:0000256" key="2">
    <source>
        <dbReference type="ARBA" id="ARBA00022980"/>
    </source>
</evidence>
<dbReference type="PANTHER" id="PTHR21569">
    <property type="entry name" value="RIBOSOMAL PROTEIN S9"/>
    <property type="match status" value="1"/>
</dbReference>
<feature type="region of interest" description="Disordered" evidence="6">
    <location>
        <begin position="128"/>
        <end position="154"/>
    </location>
</feature>
<evidence type="ECO:0000313" key="7">
    <source>
        <dbReference type="EMBL" id="NWK05659.1"/>
    </source>
</evidence>
<reference evidence="7 8" key="1">
    <citation type="journal article" date="2019" name="Environ. Microbiol.">
        <title>Genomics insights into ecotype formation of ammonia-oxidizing archaea in the deep ocean.</title>
        <authorList>
            <person name="Wang Y."/>
            <person name="Huang J.M."/>
            <person name="Cui G.J."/>
            <person name="Nunoura T."/>
            <person name="Takaki Y."/>
            <person name="Li W.L."/>
            <person name="Li J."/>
            <person name="Gao Z.M."/>
            <person name="Takai K."/>
            <person name="Zhang A.Q."/>
            <person name="Stepanauskas R."/>
        </authorList>
    </citation>
    <scope>NUCLEOTIDE SEQUENCE [LARGE SCALE GENOMIC DNA]</scope>
    <source>
        <strain evidence="7 8">F20</strain>
    </source>
</reference>
<dbReference type="GO" id="GO:0022627">
    <property type="term" value="C:cytosolic small ribosomal subunit"/>
    <property type="evidence" value="ECO:0007669"/>
    <property type="project" value="TreeGrafter"/>
</dbReference>
<evidence type="ECO:0000256" key="4">
    <source>
        <dbReference type="RuleBase" id="RU003815"/>
    </source>
</evidence>
<evidence type="ECO:0000256" key="6">
    <source>
        <dbReference type="SAM" id="MobiDB-lite"/>
    </source>
</evidence>
<dbReference type="InterPro" id="IPR020574">
    <property type="entry name" value="Ribosomal_uS9_CS"/>
</dbReference>
<protein>
    <recommendedName>
        <fullName evidence="5">30S ribosomal protein S9</fullName>
    </recommendedName>
</protein>
<proteinExistence type="inferred from homology"/>
<dbReference type="GO" id="GO:0000462">
    <property type="term" value="P:maturation of SSU-rRNA from tricistronic rRNA transcript (SSU-rRNA, 5.8S rRNA, LSU-rRNA)"/>
    <property type="evidence" value="ECO:0007669"/>
    <property type="project" value="TreeGrafter"/>
</dbReference>
<dbReference type="InterPro" id="IPR014721">
    <property type="entry name" value="Ribsml_uS5_D2-typ_fold_subgr"/>
</dbReference>
<dbReference type="PANTHER" id="PTHR21569:SF16">
    <property type="entry name" value="RIBOSOMAL PROTEIN S16"/>
    <property type="match status" value="1"/>
</dbReference>
<dbReference type="Proteomes" id="UP000526196">
    <property type="component" value="Unassembled WGS sequence"/>
</dbReference>
<dbReference type="InterPro" id="IPR000754">
    <property type="entry name" value="Ribosomal_uS9"/>
</dbReference>
<evidence type="ECO:0000256" key="5">
    <source>
        <dbReference type="RuleBase" id="RU003817"/>
    </source>
</evidence>
<gene>
    <name evidence="7" type="primary">rpsI</name>
    <name evidence="7" type="ORF">HX833_06225</name>
</gene>
<dbReference type="GO" id="GO:0006412">
    <property type="term" value="P:translation"/>
    <property type="evidence" value="ECO:0007669"/>
    <property type="project" value="InterPro"/>
</dbReference>
<organism evidence="7 8">
    <name type="scientific">Marine Group I thaumarchaeote</name>
    <dbReference type="NCBI Taxonomy" id="2511932"/>
    <lineage>
        <taxon>Archaea</taxon>
        <taxon>Nitrososphaerota</taxon>
        <taxon>Marine Group I</taxon>
    </lineage>
</organism>
<dbReference type="GO" id="GO:0003723">
    <property type="term" value="F:RNA binding"/>
    <property type="evidence" value="ECO:0007669"/>
    <property type="project" value="TreeGrafter"/>
</dbReference>
<dbReference type="Gene3D" id="3.30.230.10">
    <property type="match status" value="1"/>
</dbReference>
<sequence>MVVKTEIYFATRKTANAHVYIKKAEKGREGSVRVNNVPIDMVEPEMAREVILVPLEIGISEDNRNKIEISVRVSGGGFMGQSYAAATAITRALIGWTKNKRDPKDHPFTKSQRSDIRKKIDEFDKYLISGDARRKEPKKFGGPGARRRKQKSYR</sequence>
<dbReference type="PROSITE" id="PS00360">
    <property type="entry name" value="RIBOSOMAL_S9"/>
    <property type="match status" value="1"/>
</dbReference>
<name>A0A7K4NRM4_9ARCH</name>
<evidence type="ECO:0000256" key="1">
    <source>
        <dbReference type="ARBA" id="ARBA00005251"/>
    </source>
</evidence>
<comment type="similarity">
    <text evidence="1 4">Belongs to the universal ribosomal protein uS9 family.</text>
</comment>
<evidence type="ECO:0000313" key="8">
    <source>
        <dbReference type="Proteomes" id="UP000526196"/>
    </source>
</evidence>
<dbReference type="GO" id="GO:0003735">
    <property type="term" value="F:structural constituent of ribosome"/>
    <property type="evidence" value="ECO:0007669"/>
    <property type="project" value="InterPro"/>
</dbReference>
<dbReference type="Pfam" id="PF00380">
    <property type="entry name" value="Ribosomal_S9"/>
    <property type="match status" value="1"/>
</dbReference>
<dbReference type="SUPFAM" id="SSF54211">
    <property type="entry name" value="Ribosomal protein S5 domain 2-like"/>
    <property type="match status" value="1"/>
</dbReference>
<evidence type="ECO:0000256" key="3">
    <source>
        <dbReference type="ARBA" id="ARBA00023274"/>
    </source>
</evidence>
<dbReference type="AlphaFoldDB" id="A0A7K4NRM4"/>
<keyword evidence="2 4" id="KW-0689">Ribosomal protein</keyword>
<dbReference type="InterPro" id="IPR020568">
    <property type="entry name" value="Ribosomal_Su5_D2-typ_SF"/>
</dbReference>
<accession>A0A7K4NRM4</accession>
<comment type="caution">
    <text evidence="7">The sequence shown here is derived from an EMBL/GenBank/DDBJ whole genome shotgun (WGS) entry which is preliminary data.</text>
</comment>
<dbReference type="EMBL" id="JACASX010000013">
    <property type="protein sequence ID" value="NWK05659.1"/>
    <property type="molecule type" value="Genomic_DNA"/>
</dbReference>
<feature type="compositionally biased region" description="Basic residues" evidence="6">
    <location>
        <begin position="145"/>
        <end position="154"/>
    </location>
</feature>